<comment type="caution">
    <text evidence="1">The sequence shown here is derived from an EMBL/GenBank/DDBJ whole genome shotgun (WGS) entry which is preliminary data.</text>
</comment>
<dbReference type="Proteomes" id="UP000290289">
    <property type="component" value="Chromosome 16"/>
</dbReference>
<protein>
    <submittedName>
        <fullName evidence="1">Uncharacterized protein</fullName>
    </submittedName>
</protein>
<sequence length="89" mass="9880">MHWDKGTAAGTWAVNSREQNFLVGHSSWVCFRANSLNFEVLMEPEASNLSKGIVLGGDENIHIKLTGFTPLGEVGGYIFIHYIYFTSSN</sequence>
<evidence type="ECO:0000313" key="2">
    <source>
        <dbReference type="Proteomes" id="UP000290289"/>
    </source>
</evidence>
<proteinExistence type="predicted"/>
<dbReference type="AlphaFoldDB" id="A0A498HHY4"/>
<gene>
    <name evidence="1" type="ORF">DVH24_015708</name>
</gene>
<keyword evidence="2" id="KW-1185">Reference proteome</keyword>
<dbReference type="EMBL" id="RDQH01000342">
    <property type="protein sequence ID" value="RXH71086.1"/>
    <property type="molecule type" value="Genomic_DNA"/>
</dbReference>
<reference evidence="1 2" key="1">
    <citation type="submission" date="2018-10" db="EMBL/GenBank/DDBJ databases">
        <title>A high-quality apple genome assembly.</title>
        <authorList>
            <person name="Hu J."/>
        </authorList>
    </citation>
    <scope>NUCLEOTIDE SEQUENCE [LARGE SCALE GENOMIC DNA]</scope>
    <source>
        <strain evidence="2">cv. HFTH1</strain>
        <tissue evidence="1">Young leaf</tissue>
    </source>
</reference>
<accession>A0A498HHY4</accession>
<evidence type="ECO:0000313" key="1">
    <source>
        <dbReference type="EMBL" id="RXH71086.1"/>
    </source>
</evidence>
<organism evidence="1 2">
    <name type="scientific">Malus domestica</name>
    <name type="common">Apple</name>
    <name type="synonym">Pyrus malus</name>
    <dbReference type="NCBI Taxonomy" id="3750"/>
    <lineage>
        <taxon>Eukaryota</taxon>
        <taxon>Viridiplantae</taxon>
        <taxon>Streptophyta</taxon>
        <taxon>Embryophyta</taxon>
        <taxon>Tracheophyta</taxon>
        <taxon>Spermatophyta</taxon>
        <taxon>Magnoliopsida</taxon>
        <taxon>eudicotyledons</taxon>
        <taxon>Gunneridae</taxon>
        <taxon>Pentapetalae</taxon>
        <taxon>rosids</taxon>
        <taxon>fabids</taxon>
        <taxon>Rosales</taxon>
        <taxon>Rosaceae</taxon>
        <taxon>Amygdaloideae</taxon>
        <taxon>Maleae</taxon>
        <taxon>Malus</taxon>
    </lineage>
</organism>
<name>A0A498HHY4_MALDO</name>